<reference evidence="2 3" key="1">
    <citation type="submission" date="2016-10" db="EMBL/GenBank/DDBJ databases">
        <authorList>
            <person name="de Groot N.N."/>
        </authorList>
    </citation>
    <scope>NUCLEOTIDE SEQUENCE [LARGE SCALE GENOMIC DNA]</scope>
    <source>
        <strain evidence="2 3">CGMCC 1.3801</strain>
    </source>
</reference>
<proteinExistence type="predicted"/>
<keyword evidence="1" id="KW-1133">Transmembrane helix</keyword>
<feature type="transmembrane region" description="Helical" evidence="1">
    <location>
        <begin position="6"/>
        <end position="23"/>
    </location>
</feature>
<dbReference type="Proteomes" id="UP000182124">
    <property type="component" value="Unassembled WGS sequence"/>
</dbReference>
<dbReference type="EMBL" id="FMTY01000009">
    <property type="protein sequence ID" value="SCX18264.1"/>
    <property type="molecule type" value="Genomic_DNA"/>
</dbReference>
<evidence type="ECO:0000313" key="2">
    <source>
        <dbReference type="EMBL" id="SCX18264.1"/>
    </source>
</evidence>
<keyword evidence="1" id="KW-0812">Transmembrane</keyword>
<evidence type="ECO:0000313" key="3">
    <source>
        <dbReference type="Proteomes" id="UP000182124"/>
    </source>
</evidence>
<dbReference type="eggNOG" id="ENOG502ZYAT">
    <property type="taxonomic scope" value="Bacteria"/>
</dbReference>
<protein>
    <submittedName>
        <fullName evidence="2">Uncharacterized protein</fullName>
    </submittedName>
</protein>
<name>A0A1G4W831_9FLAO</name>
<dbReference type="AlphaFoldDB" id="A0A1G4W831"/>
<dbReference type="RefSeq" id="WP_023576907.1">
    <property type="nucleotide sequence ID" value="NZ_CBCSBQ010000018.1"/>
</dbReference>
<gene>
    <name evidence="2" type="ORF">SAMN02927925_02655</name>
</gene>
<keyword evidence="1" id="KW-0472">Membrane</keyword>
<organism evidence="2 3">
    <name type="scientific">Flavobacterium saliperosum</name>
    <dbReference type="NCBI Taxonomy" id="329186"/>
    <lineage>
        <taxon>Bacteria</taxon>
        <taxon>Pseudomonadati</taxon>
        <taxon>Bacteroidota</taxon>
        <taxon>Flavobacteriia</taxon>
        <taxon>Flavobacteriales</taxon>
        <taxon>Flavobacteriaceae</taxon>
        <taxon>Flavobacterium</taxon>
    </lineage>
</organism>
<evidence type="ECO:0000256" key="1">
    <source>
        <dbReference type="SAM" id="Phobius"/>
    </source>
</evidence>
<sequence>MEINWKLLGIVAVVLMLVIVYTIRKNQKDKKEYTDFLNNEYKKKIENETEER</sequence>
<accession>A0A1G4W831</accession>